<keyword evidence="1" id="KW-1133">Transmembrane helix</keyword>
<keyword evidence="1" id="KW-0812">Transmembrane</keyword>
<feature type="transmembrane region" description="Helical" evidence="1">
    <location>
        <begin position="20"/>
        <end position="38"/>
    </location>
</feature>
<dbReference type="OrthoDB" id="7866398at2"/>
<name>A0A2V4MQI4_9RHOB</name>
<evidence type="ECO:0000256" key="1">
    <source>
        <dbReference type="SAM" id="Phobius"/>
    </source>
</evidence>
<comment type="caution">
    <text evidence="2">The sequence shown here is derived from an EMBL/GenBank/DDBJ whole genome shotgun (WGS) entry which is preliminary data.</text>
</comment>
<dbReference type="EMBL" id="QFVT01000004">
    <property type="protein sequence ID" value="PYC47779.1"/>
    <property type="molecule type" value="Genomic_DNA"/>
</dbReference>
<dbReference type="AlphaFoldDB" id="A0A2V4MQI4"/>
<keyword evidence="3" id="KW-1185">Reference proteome</keyword>
<evidence type="ECO:0000313" key="3">
    <source>
        <dbReference type="Proteomes" id="UP000248012"/>
    </source>
</evidence>
<proteinExistence type="predicted"/>
<keyword evidence="1" id="KW-0472">Membrane</keyword>
<sequence length="73" mass="7888">MRSVPWKNAPILRASVCDVIFKIVTLFLVGMGVLAMFGKARFPGQKRLAAARCSKCGRYRIGKGPCGCGKNKG</sequence>
<organism evidence="2 3">
    <name type="scientific">Litorivita pollutaquae</name>
    <dbReference type="NCBI Taxonomy" id="2200892"/>
    <lineage>
        <taxon>Bacteria</taxon>
        <taxon>Pseudomonadati</taxon>
        <taxon>Pseudomonadota</taxon>
        <taxon>Alphaproteobacteria</taxon>
        <taxon>Rhodobacterales</taxon>
        <taxon>Paracoccaceae</taxon>
        <taxon>Litorivita</taxon>
    </lineage>
</organism>
<reference evidence="2 3" key="1">
    <citation type="submission" date="2018-05" db="EMBL/GenBank/DDBJ databases">
        <title>Oceanovita maritima gen. nov., sp. nov., a marine bacterium in the family Rhodobacteraceae isolated from surface seawater of Lundu port Xiamen, China.</title>
        <authorList>
            <person name="Hetharua B.H."/>
            <person name="Min D."/>
            <person name="Liao H."/>
            <person name="Tian Y."/>
        </authorList>
    </citation>
    <scope>NUCLEOTIDE SEQUENCE [LARGE SCALE GENOMIC DNA]</scope>
    <source>
        <strain evidence="2 3">FSX-11</strain>
    </source>
</reference>
<evidence type="ECO:0000313" key="2">
    <source>
        <dbReference type="EMBL" id="PYC47779.1"/>
    </source>
</evidence>
<protein>
    <submittedName>
        <fullName evidence="2">Uncharacterized protein</fullName>
    </submittedName>
</protein>
<accession>A0A2V4MQI4</accession>
<gene>
    <name evidence="2" type="ORF">DI396_06655</name>
</gene>
<dbReference type="Proteomes" id="UP000248012">
    <property type="component" value="Unassembled WGS sequence"/>
</dbReference>